<evidence type="ECO:0000256" key="2">
    <source>
        <dbReference type="ARBA" id="ARBA00022448"/>
    </source>
</evidence>
<accession>A0A562P0D4</accession>
<organism evidence="11 12">
    <name type="scientific">Paracoccus sulfuroxidans</name>
    <dbReference type="NCBI Taxonomy" id="384678"/>
    <lineage>
        <taxon>Bacteria</taxon>
        <taxon>Pseudomonadati</taxon>
        <taxon>Pseudomonadota</taxon>
        <taxon>Alphaproteobacteria</taxon>
        <taxon>Rhodobacterales</taxon>
        <taxon>Paracoccaceae</taxon>
        <taxon>Paracoccus</taxon>
    </lineage>
</organism>
<keyword evidence="7 9" id="KW-0472">Membrane</keyword>
<feature type="domain" description="Tripartite ATP-independent periplasmic transporters DctQ component" evidence="10">
    <location>
        <begin position="24"/>
        <end position="146"/>
    </location>
</feature>
<sequence>MTAFFNFLDRIESHICRLLLAGFVVLLFVQIVARQFFSYSYTWIEELSVILFVWFAYLGAAYAARIAAHNRVTFHLNALPRKTARIIEAIGDLFWIAFNIVMVWQCVQFISRMKPFVKAQTLGWEMRFVYLLLPISFALMTVRILQVNYMKLVQGIDPRDPDEIKTELVLDLARDEVAAYEKQQQDRKDG</sequence>
<evidence type="ECO:0000259" key="10">
    <source>
        <dbReference type="Pfam" id="PF04290"/>
    </source>
</evidence>
<feature type="transmembrane region" description="Helical" evidence="9">
    <location>
        <begin position="130"/>
        <end position="149"/>
    </location>
</feature>
<dbReference type="Pfam" id="PF04290">
    <property type="entry name" value="DctQ"/>
    <property type="match status" value="1"/>
</dbReference>
<keyword evidence="5 9" id="KW-0812">Transmembrane</keyword>
<keyword evidence="2 9" id="KW-0813">Transport</keyword>
<dbReference type="OrthoDB" id="9814265at2"/>
<protein>
    <recommendedName>
        <fullName evidence="9">TRAP transporter small permease protein</fullName>
    </recommendedName>
</protein>
<comment type="subunit">
    <text evidence="9">The complex comprises the extracytoplasmic solute receptor protein and the two transmembrane proteins.</text>
</comment>
<evidence type="ECO:0000256" key="7">
    <source>
        <dbReference type="ARBA" id="ARBA00023136"/>
    </source>
</evidence>
<dbReference type="InterPro" id="IPR055348">
    <property type="entry name" value="DctQ"/>
</dbReference>
<comment type="caution">
    <text evidence="11">The sequence shown here is derived from an EMBL/GenBank/DDBJ whole genome shotgun (WGS) entry which is preliminary data.</text>
</comment>
<feature type="transmembrane region" description="Helical" evidence="9">
    <location>
        <begin position="18"/>
        <end position="37"/>
    </location>
</feature>
<comment type="subcellular location">
    <subcellularLocation>
        <location evidence="1 9">Cell inner membrane</location>
        <topology evidence="1 9">Multi-pass membrane protein</topology>
    </subcellularLocation>
</comment>
<name>A0A562P0D4_9RHOB</name>
<reference evidence="11 12" key="1">
    <citation type="journal article" date="2015" name="Stand. Genomic Sci.">
        <title>Genomic Encyclopedia of Bacterial and Archaeal Type Strains, Phase III: the genomes of soil and plant-associated and newly described type strains.</title>
        <authorList>
            <person name="Whitman W.B."/>
            <person name="Woyke T."/>
            <person name="Klenk H.P."/>
            <person name="Zhou Y."/>
            <person name="Lilburn T.G."/>
            <person name="Beck B.J."/>
            <person name="De Vos P."/>
            <person name="Vandamme P."/>
            <person name="Eisen J.A."/>
            <person name="Garrity G."/>
            <person name="Hugenholtz P."/>
            <person name="Kyrpides N.C."/>
        </authorList>
    </citation>
    <scope>NUCLEOTIDE SEQUENCE [LARGE SCALE GENOMIC DNA]</scope>
    <source>
        <strain evidence="11 12">CGMCC 1.5364</strain>
    </source>
</reference>
<dbReference type="GO" id="GO:0015740">
    <property type="term" value="P:C4-dicarboxylate transport"/>
    <property type="evidence" value="ECO:0007669"/>
    <property type="project" value="TreeGrafter"/>
</dbReference>
<dbReference type="Proteomes" id="UP000316225">
    <property type="component" value="Unassembled WGS sequence"/>
</dbReference>
<evidence type="ECO:0000256" key="6">
    <source>
        <dbReference type="ARBA" id="ARBA00022989"/>
    </source>
</evidence>
<dbReference type="EMBL" id="VLKU01000001">
    <property type="protein sequence ID" value="TWI37952.1"/>
    <property type="molecule type" value="Genomic_DNA"/>
</dbReference>
<dbReference type="GO" id="GO:0005886">
    <property type="term" value="C:plasma membrane"/>
    <property type="evidence" value="ECO:0007669"/>
    <property type="project" value="UniProtKB-SubCell"/>
</dbReference>
<keyword evidence="3" id="KW-1003">Cell membrane</keyword>
<dbReference type="PANTHER" id="PTHR35011:SF2">
    <property type="entry name" value="2,3-DIKETO-L-GULONATE TRAP TRANSPORTER SMALL PERMEASE PROTEIN YIAM"/>
    <property type="match status" value="1"/>
</dbReference>
<proteinExistence type="inferred from homology"/>
<evidence type="ECO:0000256" key="1">
    <source>
        <dbReference type="ARBA" id="ARBA00004429"/>
    </source>
</evidence>
<dbReference type="RefSeq" id="WP_145395742.1">
    <property type="nucleotide sequence ID" value="NZ_VLKU01000001.1"/>
</dbReference>
<dbReference type="PANTHER" id="PTHR35011">
    <property type="entry name" value="2,3-DIKETO-L-GULONATE TRAP TRANSPORTER SMALL PERMEASE PROTEIN YIAM"/>
    <property type="match status" value="1"/>
</dbReference>
<evidence type="ECO:0000256" key="9">
    <source>
        <dbReference type="RuleBase" id="RU369079"/>
    </source>
</evidence>
<evidence type="ECO:0000256" key="3">
    <source>
        <dbReference type="ARBA" id="ARBA00022475"/>
    </source>
</evidence>
<dbReference type="GO" id="GO:0022857">
    <property type="term" value="F:transmembrane transporter activity"/>
    <property type="evidence" value="ECO:0007669"/>
    <property type="project" value="UniProtKB-UniRule"/>
</dbReference>
<keyword evidence="6 9" id="KW-1133">Transmembrane helix</keyword>
<evidence type="ECO:0000313" key="11">
    <source>
        <dbReference type="EMBL" id="TWI37952.1"/>
    </source>
</evidence>
<gene>
    <name evidence="11" type="ORF">IQ24_00085</name>
</gene>
<dbReference type="AlphaFoldDB" id="A0A562P0D4"/>
<evidence type="ECO:0000256" key="4">
    <source>
        <dbReference type="ARBA" id="ARBA00022519"/>
    </source>
</evidence>
<feature type="transmembrane region" description="Helical" evidence="9">
    <location>
        <begin position="49"/>
        <end position="68"/>
    </location>
</feature>
<feature type="transmembrane region" description="Helical" evidence="9">
    <location>
        <begin position="89"/>
        <end position="110"/>
    </location>
</feature>
<keyword evidence="4 9" id="KW-0997">Cell inner membrane</keyword>
<comment type="similarity">
    <text evidence="8 9">Belongs to the TRAP transporter small permease family.</text>
</comment>
<evidence type="ECO:0000256" key="5">
    <source>
        <dbReference type="ARBA" id="ARBA00022692"/>
    </source>
</evidence>
<evidence type="ECO:0000313" key="12">
    <source>
        <dbReference type="Proteomes" id="UP000316225"/>
    </source>
</evidence>
<comment type="function">
    <text evidence="9">Part of the tripartite ATP-independent periplasmic (TRAP) transport system.</text>
</comment>
<keyword evidence="12" id="KW-1185">Reference proteome</keyword>
<dbReference type="InterPro" id="IPR007387">
    <property type="entry name" value="TRAP_DctQ"/>
</dbReference>
<evidence type="ECO:0000256" key="8">
    <source>
        <dbReference type="ARBA" id="ARBA00038436"/>
    </source>
</evidence>